<gene>
    <name evidence="1" type="ORF">B0H67DRAFT_572850</name>
</gene>
<dbReference type="Proteomes" id="UP001172102">
    <property type="component" value="Unassembled WGS sequence"/>
</dbReference>
<evidence type="ECO:0000313" key="1">
    <source>
        <dbReference type="EMBL" id="KAK0719299.1"/>
    </source>
</evidence>
<accession>A0AA40DWU2</accession>
<reference evidence="1" key="1">
    <citation type="submission" date="2023-06" db="EMBL/GenBank/DDBJ databases">
        <title>Genome-scale phylogeny and comparative genomics of the fungal order Sordariales.</title>
        <authorList>
            <consortium name="Lawrence Berkeley National Laboratory"/>
            <person name="Hensen N."/>
            <person name="Bonometti L."/>
            <person name="Westerberg I."/>
            <person name="Brannstrom I.O."/>
            <person name="Guillou S."/>
            <person name="Cros-Aarteil S."/>
            <person name="Calhoun S."/>
            <person name="Haridas S."/>
            <person name="Kuo A."/>
            <person name="Mondo S."/>
            <person name="Pangilinan J."/>
            <person name="Riley R."/>
            <person name="Labutti K."/>
            <person name="Andreopoulos B."/>
            <person name="Lipzen A."/>
            <person name="Chen C."/>
            <person name="Yanf M."/>
            <person name="Daum C."/>
            <person name="Ng V."/>
            <person name="Clum A."/>
            <person name="Steindorff A."/>
            <person name="Ohm R."/>
            <person name="Martin F."/>
            <person name="Silar P."/>
            <person name="Natvig D."/>
            <person name="Lalanne C."/>
            <person name="Gautier V."/>
            <person name="Ament-Velasquez S.L."/>
            <person name="Kruys A."/>
            <person name="Hutchinson M.I."/>
            <person name="Powell A.J."/>
            <person name="Barry K."/>
            <person name="Miller A.N."/>
            <person name="Grigoriev I.V."/>
            <person name="Debuchy R."/>
            <person name="Gladieux P."/>
            <person name="Thoren M.H."/>
            <person name="Johannesson H."/>
        </authorList>
    </citation>
    <scope>NUCLEOTIDE SEQUENCE</scope>
    <source>
        <strain evidence="1">SMH4607-1</strain>
    </source>
</reference>
<evidence type="ECO:0000313" key="2">
    <source>
        <dbReference type="Proteomes" id="UP001172102"/>
    </source>
</evidence>
<sequence length="98" mass="11537">MPSFSSRFSWRLPSFNENHTFPLSRSSTASSSSWRYRRPSFQHEEPQIIAGSYIDRASLVDLLNRRFGREYDLKVRSDGYKLYASRKLTEDEIMGCVY</sequence>
<organism evidence="1 2">
    <name type="scientific">Lasiosphaeris hirsuta</name>
    <dbReference type="NCBI Taxonomy" id="260670"/>
    <lineage>
        <taxon>Eukaryota</taxon>
        <taxon>Fungi</taxon>
        <taxon>Dikarya</taxon>
        <taxon>Ascomycota</taxon>
        <taxon>Pezizomycotina</taxon>
        <taxon>Sordariomycetes</taxon>
        <taxon>Sordariomycetidae</taxon>
        <taxon>Sordariales</taxon>
        <taxon>Lasiosphaeriaceae</taxon>
        <taxon>Lasiosphaeris</taxon>
    </lineage>
</organism>
<dbReference type="AlphaFoldDB" id="A0AA40DWU2"/>
<keyword evidence="2" id="KW-1185">Reference proteome</keyword>
<dbReference type="EMBL" id="JAUKUA010000003">
    <property type="protein sequence ID" value="KAK0719299.1"/>
    <property type="molecule type" value="Genomic_DNA"/>
</dbReference>
<protein>
    <submittedName>
        <fullName evidence="1">Uncharacterized protein</fullName>
    </submittedName>
</protein>
<comment type="caution">
    <text evidence="1">The sequence shown here is derived from an EMBL/GenBank/DDBJ whole genome shotgun (WGS) entry which is preliminary data.</text>
</comment>
<proteinExistence type="predicted"/>
<name>A0AA40DWU2_9PEZI</name>